<name>A0AAD4N0P5_9BILA</name>
<organism evidence="1 2">
    <name type="scientific">Ditylenchus destructor</name>
    <dbReference type="NCBI Taxonomy" id="166010"/>
    <lineage>
        <taxon>Eukaryota</taxon>
        <taxon>Metazoa</taxon>
        <taxon>Ecdysozoa</taxon>
        <taxon>Nematoda</taxon>
        <taxon>Chromadorea</taxon>
        <taxon>Rhabditida</taxon>
        <taxon>Tylenchina</taxon>
        <taxon>Tylenchomorpha</taxon>
        <taxon>Sphaerularioidea</taxon>
        <taxon>Anguinidae</taxon>
        <taxon>Anguininae</taxon>
        <taxon>Ditylenchus</taxon>
    </lineage>
</organism>
<dbReference type="EMBL" id="JAKKPZ010000032">
    <property type="protein sequence ID" value="KAI1709147.1"/>
    <property type="molecule type" value="Genomic_DNA"/>
</dbReference>
<reference evidence="1" key="1">
    <citation type="submission" date="2022-01" db="EMBL/GenBank/DDBJ databases">
        <title>Genome Sequence Resource for Two Populations of Ditylenchus destructor, the Migratory Endoparasitic Phytonematode.</title>
        <authorList>
            <person name="Zhang H."/>
            <person name="Lin R."/>
            <person name="Xie B."/>
        </authorList>
    </citation>
    <scope>NUCLEOTIDE SEQUENCE</scope>
    <source>
        <strain evidence="1">BazhouSP</strain>
    </source>
</reference>
<evidence type="ECO:0000313" key="2">
    <source>
        <dbReference type="Proteomes" id="UP001201812"/>
    </source>
</evidence>
<evidence type="ECO:0000313" key="1">
    <source>
        <dbReference type="EMBL" id="KAI1709147.1"/>
    </source>
</evidence>
<accession>A0AAD4N0P5</accession>
<dbReference type="AlphaFoldDB" id="A0AAD4N0P5"/>
<keyword evidence="2" id="KW-1185">Reference proteome</keyword>
<proteinExistence type="predicted"/>
<sequence length="130" mass="15003">MRGRWSNREKQSFGGVPIGEYICDKFPELKIIREGQTTFAHEIAGKEPQRLSRMAAPMVIQDFPEAISYGGCNLCRRDRYQSSCLTERKRLTYHMPGTELRRGRFCSWVTDGASPFNLEGPDNRLINNRM</sequence>
<gene>
    <name evidence="1" type="ORF">DdX_11545</name>
</gene>
<dbReference type="Proteomes" id="UP001201812">
    <property type="component" value="Unassembled WGS sequence"/>
</dbReference>
<comment type="caution">
    <text evidence="1">The sequence shown here is derived from an EMBL/GenBank/DDBJ whole genome shotgun (WGS) entry which is preliminary data.</text>
</comment>
<protein>
    <submittedName>
        <fullName evidence="1">Uncharacterized protein</fullName>
    </submittedName>
</protein>